<reference evidence="1 2" key="1">
    <citation type="submission" date="2024-10" db="EMBL/GenBank/DDBJ databases">
        <authorList>
            <person name="Kim D."/>
        </authorList>
    </citation>
    <scope>NUCLEOTIDE SEQUENCE [LARGE SCALE GENOMIC DNA]</scope>
    <source>
        <strain evidence="1">BH-2024</strain>
    </source>
</reference>
<sequence length="85" mass="9821">MIKNAEDGLIVHPGSSSMAMVFQTKNELLFWYTVYIMTTKWKWYSCLSPLCSTNPSIKRFAQLNTMPKSAADCATFEYGRRRKKT</sequence>
<evidence type="ECO:0000313" key="1">
    <source>
        <dbReference type="EMBL" id="KAL3105107.1"/>
    </source>
</evidence>
<accession>A0ABD2KQ83</accession>
<keyword evidence="2" id="KW-1185">Reference proteome</keyword>
<evidence type="ECO:0000313" key="2">
    <source>
        <dbReference type="Proteomes" id="UP001620626"/>
    </source>
</evidence>
<dbReference type="AlphaFoldDB" id="A0ABD2KQ83"/>
<gene>
    <name evidence="1" type="ORF">niasHT_028779</name>
</gene>
<comment type="caution">
    <text evidence="1">The sequence shown here is derived from an EMBL/GenBank/DDBJ whole genome shotgun (WGS) entry which is preliminary data.</text>
</comment>
<dbReference type="Proteomes" id="UP001620626">
    <property type="component" value="Unassembled WGS sequence"/>
</dbReference>
<name>A0ABD2KQ83_9BILA</name>
<organism evidence="1 2">
    <name type="scientific">Heterodera trifolii</name>
    <dbReference type="NCBI Taxonomy" id="157864"/>
    <lineage>
        <taxon>Eukaryota</taxon>
        <taxon>Metazoa</taxon>
        <taxon>Ecdysozoa</taxon>
        <taxon>Nematoda</taxon>
        <taxon>Chromadorea</taxon>
        <taxon>Rhabditida</taxon>
        <taxon>Tylenchina</taxon>
        <taxon>Tylenchomorpha</taxon>
        <taxon>Tylenchoidea</taxon>
        <taxon>Heteroderidae</taxon>
        <taxon>Heteroderinae</taxon>
        <taxon>Heterodera</taxon>
    </lineage>
</organism>
<dbReference type="EMBL" id="JBICBT010000691">
    <property type="protein sequence ID" value="KAL3105107.1"/>
    <property type="molecule type" value="Genomic_DNA"/>
</dbReference>
<protein>
    <submittedName>
        <fullName evidence="1">Uncharacterized protein</fullName>
    </submittedName>
</protein>
<proteinExistence type="predicted"/>